<dbReference type="InterPro" id="IPR031160">
    <property type="entry name" value="F_BAR_dom"/>
</dbReference>
<dbReference type="Proteomes" id="UP000824219">
    <property type="component" value="Linkage Group LG18"/>
</dbReference>
<dbReference type="InterPro" id="IPR036028">
    <property type="entry name" value="SH3-like_dom_sf"/>
</dbReference>
<dbReference type="InterPro" id="IPR057870">
    <property type="entry name" value="HR1_TOCA"/>
</dbReference>
<evidence type="ECO:0000256" key="4">
    <source>
        <dbReference type="ARBA" id="ARBA00009426"/>
    </source>
</evidence>
<dbReference type="GO" id="GO:0005886">
    <property type="term" value="C:plasma membrane"/>
    <property type="evidence" value="ECO:0007669"/>
    <property type="project" value="UniProtKB-SubCell"/>
</dbReference>
<evidence type="ECO:0000256" key="16">
    <source>
        <dbReference type="SAM" id="MobiDB-lite"/>
    </source>
</evidence>
<gene>
    <name evidence="20" type="ORF">KOW79_015385</name>
</gene>
<dbReference type="Gene3D" id="1.20.1270.60">
    <property type="entry name" value="Arfaptin homology (AH) domain/BAR domain"/>
    <property type="match status" value="1"/>
</dbReference>
<dbReference type="OrthoDB" id="8783038at2759"/>
<evidence type="ECO:0000259" key="18">
    <source>
        <dbReference type="PROSITE" id="PS51741"/>
    </source>
</evidence>
<dbReference type="GO" id="GO:0007165">
    <property type="term" value="P:signal transduction"/>
    <property type="evidence" value="ECO:0007669"/>
    <property type="project" value="InterPro"/>
</dbReference>
<dbReference type="Gene3D" id="6.10.140.470">
    <property type="match status" value="1"/>
</dbReference>
<dbReference type="PANTHER" id="PTHR15735">
    <property type="entry name" value="FCH AND DOUBLE SH3 DOMAINS PROTEIN"/>
    <property type="match status" value="1"/>
</dbReference>
<evidence type="ECO:0000256" key="5">
    <source>
        <dbReference type="ARBA" id="ARBA00022443"/>
    </source>
</evidence>
<feature type="domain" description="REM-1" evidence="19">
    <location>
        <begin position="335"/>
        <end position="412"/>
    </location>
</feature>
<evidence type="ECO:0008006" key="22">
    <source>
        <dbReference type="Google" id="ProtNLM"/>
    </source>
</evidence>
<dbReference type="PANTHER" id="PTHR15735:SF13">
    <property type="entry name" value="FORMIN-BINDING PROTEIN 1"/>
    <property type="match status" value="1"/>
</dbReference>
<feature type="region of interest" description="Disordered" evidence="16">
    <location>
        <begin position="439"/>
        <end position="469"/>
    </location>
</feature>
<dbReference type="InterPro" id="IPR001452">
    <property type="entry name" value="SH3_domain"/>
</dbReference>
<feature type="domain" description="F-BAR" evidence="18">
    <location>
        <begin position="1"/>
        <end position="264"/>
    </location>
</feature>
<evidence type="ECO:0000256" key="14">
    <source>
        <dbReference type="PROSITE-ProRule" id="PRU01077"/>
    </source>
</evidence>
<organism evidence="20 21">
    <name type="scientific">Hemibagrus wyckioides</name>
    <dbReference type="NCBI Taxonomy" id="337641"/>
    <lineage>
        <taxon>Eukaryota</taxon>
        <taxon>Metazoa</taxon>
        <taxon>Chordata</taxon>
        <taxon>Craniata</taxon>
        <taxon>Vertebrata</taxon>
        <taxon>Euteleostomi</taxon>
        <taxon>Actinopterygii</taxon>
        <taxon>Neopterygii</taxon>
        <taxon>Teleostei</taxon>
        <taxon>Ostariophysi</taxon>
        <taxon>Siluriformes</taxon>
        <taxon>Bagridae</taxon>
        <taxon>Hemibagrus</taxon>
    </lineage>
</organism>
<dbReference type="EMBL" id="JAHKSW010000018">
    <property type="protein sequence ID" value="KAG7320970.1"/>
    <property type="molecule type" value="Genomic_DNA"/>
</dbReference>
<dbReference type="Pfam" id="PF00611">
    <property type="entry name" value="FCH"/>
    <property type="match status" value="1"/>
</dbReference>
<dbReference type="InterPro" id="IPR011072">
    <property type="entry name" value="HR1_rho-bd"/>
</dbReference>
<evidence type="ECO:0000256" key="7">
    <source>
        <dbReference type="ARBA" id="ARBA00022490"/>
    </source>
</evidence>
<reference evidence="20 21" key="1">
    <citation type="submission" date="2021-06" db="EMBL/GenBank/DDBJ databases">
        <title>Chromosome-level genome assembly of the red-tail catfish (Hemibagrus wyckioides).</title>
        <authorList>
            <person name="Shao F."/>
        </authorList>
    </citation>
    <scope>NUCLEOTIDE SEQUENCE [LARGE SCALE GENOMIC DNA]</scope>
    <source>
        <strain evidence="20">EC202008001</strain>
        <tissue evidence="20">Blood</tissue>
    </source>
</reference>
<comment type="subcellular location">
    <subcellularLocation>
        <location evidence="1">Cell membrane</location>
    </subcellularLocation>
    <subcellularLocation>
        <location evidence="3">Cytoplasm</location>
        <location evidence="3">Cell cortex</location>
    </subcellularLocation>
    <subcellularLocation>
        <location evidence="2">Cytoplasm</location>
        <location evidence="2">Cytoskeleton</location>
    </subcellularLocation>
</comment>
<dbReference type="PROSITE" id="PS50002">
    <property type="entry name" value="SH3"/>
    <property type="match status" value="1"/>
</dbReference>
<evidence type="ECO:0000256" key="1">
    <source>
        <dbReference type="ARBA" id="ARBA00004236"/>
    </source>
</evidence>
<dbReference type="Gene3D" id="2.30.30.40">
    <property type="entry name" value="SH3 Domains"/>
    <property type="match status" value="1"/>
</dbReference>
<dbReference type="GO" id="GO:0006897">
    <property type="term" value="P:endocytosis"/>
    <property type="evidence" value="ECO:0007669"/>
    <property type="project" value="UniProtKB-KW"/>
</dbReference>
<dbReference type="GO" id="GO:0005938">
    <property type="term" value="C:cell cortex"/>
    <property type="evidence" value="ECO:0007669"/>
    <property type="project" value="UniProtKB-SubCell"/>
</dbReference>
<keyword evidence="9 14" id="KW-0175">Coiled coil</keyword>
<keyword evidence="8" id="KW-0254">Endocytosis</keyword>
<dbReference type="Pfam" id="PF25610">
    <property type="entry name" value="HR1_TOCA"/>
    <property type="match status" value="1"/>
</dbReference>
<keyword evidence="12" id="KW-0206">Cytoskeleton</keyword>
<comment type="similarity">
    <text evidence="4">Belongs to the FNBP1 family.</text>
</comment>
<feature type="coiled-coil region" evidence="15">
    <location>
        <begin position="342"/>
        <end position="369"/>
    </location>
</feature>
<evidence type="ECO:0000256" key="15">
    <source>
        <dbReference type="SAM" id="Coils"/>
    </source>
</evidence>
<evidence type="ECO:0000313" key="20">
    <source>
        <dbReference type="EMBL" id="KAG7320970.1"/>
    </source>
</evidence>
<comment type="caution">
    <text evidence="20">The sequence shown here is derived from an EMBL/GenBank/DDBJ whole genome shotgun (WGS) entry which is preliminary data.</text>
</comment>
<dbReference type="FunFam" id="1.20.1270.60:FF:000002">
    <property type="entry name" value="Formin-binding protein 1-like isoform 1"/>
    <property type="match status" value="1"/>
</dbReference>
<dbReference type="SMART" id="SM00055">
    <property type="entry name" value="FCH"/>
    <property type="match status" value="1"/>
</dbReference>
<proteinExistence type="inferred from homology"/>
<evidence type="ECO:0000256" key="6">
    <source>
        <dbReference type="ARBA" id="ARBA00022475"/>
    </source>
</evidence>
<evidence type="ECO:0000259" key="19">
    <source>
        <dbReference type="PROSITE" id="PS51860"/>
    </source>
</evidence>
<dbReference type="InterPro" id="IPR027267">
    <property type="entry name" value="AH/BAR_dom_sf"/>
</dbReference>
<dbReference type="InterPro" id="IPR001060">
    <property type="entry name" value="FCH_dom"/>
</dbReference>
<evidence type="ECO:0000256" key="13">
    <source>
        <dbReference type="PROSITE-ProRule" id="PRU00192"/>
    </source>
</evidence>
<dbReference type="GO" id="GO:0005856">
    <property type="term" value="C:cytoskeleton"/>
    <property type="evidence" value="ECO:0007669"/>
    <property type="project" value="UniProtKB-SubCell"/>
</dbReference>
<evidence type="ECO:0000256" key="10">
    <source>
        <dbReference type="ARBA" id="ARBA00023121"/>
    </source>
</evidence>
<evidence type="ECO:0000256" key="2">
    <source>
        <dbReference type="ARBA" id="ARBA00004245"/>
    </source>
</evidence>
<evidence type="ECO:0000259" key="17">
    <source>
        <dbReference type="PROSITE" id="PS50002"/>
    </source>
</evidence>
<dbReference type="FunFam" id="2.30.30.40:FF:000017">
    <property type="entry name" value="Formin-binding protein 1-like isoform 1"/>
    <property type="match status" value="1"/>
</dbReference>
<accession>A0A9D3NH85</accession>
<dbReference type="SMART" id="SM00326">
    <property type="entry name" value="SH3"/>
    <property type="match status" value="1"/>
</dbReference>
<evidence type="ECO:0000256" key="12">
    <source>
        <dbReference type="ARBA" id="ARBA00023212"/>
    </source>
</evidence>
<evidence type="ECO:0000256" key="11">
    <source>
        <dbReference type="ARBA" id="ARBA00023136"/>
    </source>
</evidence>
<dbReference type="SUPFAM" id="SSF103657">
    <property type="entry name" value="BAR/IMD domain-like"/>
    <property type="match status" value="1"/>
</dbReference>
<dbReference type="PROSITE" id="PS51860">
    <property type="entry name" value="REM_1"/>
    <property type="match status" value="1"/>
</dbReference>
<evidence type="ECO:0000256" key="9">
    <source>
        <dbReference type="ARBA" id="ARBA00023054"/>
    </source>
</evidence>
<keyword evidence="10" id="KW-0446">Lipid-binding</keyword>
<dbReference type="Pfam" id="PF00018">
    <property type="entry name" value="SH3_1"/>
    <property type="match status" value="1"/>
</dbReference>
<keyword evidence="5 13" id="KW-0728">SH3 domain</keyword>
<feature type="compositionally biased region" description="Polar residues" evidence="16">
    <location>
        <begin position="456"/>
        <end position="468"/>
    </location>
</feature>
<feature type="region of interest" description="Disordered" evidence="16">
    <location>
        <begin position="295"/>
        <end position="340"/>
    </location>
</feature>
<keyword evidence="6" id="KW-1003">Cell membrane</keyword>
<keyword evidence="21" id="KW-1185">Reference proteome</keyword>
<feature type="coiled-coil region" evidence="15">
    <location>
        <begin position="134"/>
        <end position="175"/>
    </location>
</feature>
<evidence type="ECO:0000256" key="3">
    <source>
        <dbReference type="ARBA" id="ARBA00004544"/>
    </source>
</evidence>
<evidence type="ECO:0000256" key="8">
    <source>
        <dbReference type="ARBA" id="ARBA00022583"/>
    </source>
</evidence>
<dbReference type="AlphaFoldDB" id="A0A9D3NH85"/>
<dbReference type="PROSITE" id="PS51741">
    <property type="entry name" value="F_BAR"/>
    <property type="match status" value="1"/>
</dbReference>
<evidence type="ECO:0000313" key="21">
    <source>
        <dbReference type="Proteomes" id="UP000824219"/>
    </source>
</evidence>
<dbReference type="SUPFAM" id="SSF50044">
    <property type="entry name" value="SH3-domain"/>
    <property type="match status" value="1"/>
</dbReference>
<keyword evidence="11" id="KW-0472">Membrane</keyword>
<name>A0A9D3NH85_9TELE</name>
<feature type="domain" description="SH3" evidence="17">
    <location>
        <begin position="485"/>
        <end position="546"/>
    </location>
</feature>
<protein>
    <recommendedName>
        <fullName evidence="22">Formin-binding protein 1</fullName>
    </recommendedName>
</protein>
<keyword evidence="7" id="KW-0963">Cytoplasm</keyword>
<feature type="compositionally biased region" description="Basic residues" evidence="16">
    <location>
        <begin position="314"/>
        <end position="326"/>
    </location>
</feature>
<sequence length="552" mass="63927">MSWGTELWDQFDNLEKHTQWGIDFVERYTKFVKERAEIELNYAKQIRNLSKKYQPKKNAREEEEGKYTWCRAFLASLNELNDYAGQHELVAENMSSQIITELSRYSQDLKTERKSHFHDGRKAQQQIENSWKQLEQCKRNFERACKEADRAQQYFEKMDADINVTKADVEKARQQAQFRHQLAADSKNEYSNYLQKFNQEQTEHYHTLIPNIFQKIQDMEERRIDRVGESMKTFAELDRQILPIVGKCLDGITKAAESIEAKTDSKQVVESYKSGFEPPGDVEFEDYGQAMKRTVSETSLTNSRPDVKTEKPGKSKSKLWPFKKNKGANPEDFSHLPPEQRRKKLQAKIDDINKDIQKELDQKDALTKMKDVYVKNPQMGDPSSVDPRLAEIGHHVDKLQAELQKFEGWLAEVEGRMPVRTESTQRQSIVYESQISSTMANNNCAQDRESPDGSYTEEQSSEVQTKAQTDPEFDEFDDAEEEILPTIGTCKALYPFEGNNEGTLALAEGEVLFVIEEDKGDGWTRVRRNEEEEGYVPSSYIEVFLDSNAKDS</sequence>
<dbReference type="GO" id="GO:0008289">
    <property type="term" value="F:lipid binding"/>
    <property type="evidence" value="ECO:0007669"/>
    <property type="project" value="UniProtKB-KW"/>
</dbReference>